<reference evidence="2 3" key="1">
    <citation type="submission" date="2016-10" db="EMBL/GenBank/DDBJ databases">
        <authorList>
            <person name="de Groot N.N."/>
        </authorList>
    </citation>
    <scope>NUCLEOTIDE SEQUENCE [LARGE SCALE GENOMIC DNA]</scope>
    <source>
        <strain evidence="2 3">DSM 44149</strain>
    </source>
</reference>
<dbReference type="EMBL" id="LT629701">
    <property type="protein sequence ID" value="SDN07184.1"/>
    <property type="molecule type" value="Genomic_DNA"/>
</dbReference>
<keyword evidence="1" id="KW-1133">Transmembrane helix</keyword>
<keyword evidence="3" id="KW-1185">Reference proteome</keyword>
<feature type="transmembrane region" description="Helical" evidence="1">
    <location>
        <begin position="12"/>
        <end position="38"/>
    </location>
</feature>
<evidence type="ECO:0000313" key="2">
    <source>
        <dbReference type="EMBL" id="SDN07184.1"/>
    </source>
</evidence>
<feature type="transmembrane region" description="Helical" evidence="1">
    <location>
        <begin position="285"/>
        <end position="305"/>
    </location>
</feature>
<feature type="transmembrane region" description="Helical" evidence="1">
    <location>
        <begin position="123"/>
        <end position="143"/>
    </location>
</feature>
<keyword evidence="1" id="KW-0812">Transmembrane</keyword>
<evidence type="ECO:0008006" key="4">
    <source>
        <dbReference type="Google" id="ProtNLM"/>
    </source>
</evidence>
<dbReference type="OrthoDB" id="4569735at2"/>
<dbReference type="RefSeq" id="WP_030427768.1">
    <property type="nucleotide sequence ID" value="NZ_JOEF01000002.1"/>
</dbReference>
<organism evidence="2 3">
    <name type="scientific">Allokutzneria albata</name>
    <name type="common">Kibdelosporangium albatum</name>
    <dbReference type="NCBI Taxonomy" id="211114"/>
    <lineage>
        <taxon>Bacteria</taxon>
        <taxon>Bacillati</taxon>
        <taxon>Actinomycetota</taxon>
        <taxon>Actinomycetes</taxon>
        <taxon>Pseudonocardiales</taxon>
        <taxon>Pseudonocardiaceae</taxon>
        <taxon>Allokutzneria</taxon>
    </lineage>
</organism>
<proteinExistence type="predicted"/>
<accession>A0A1G9YDM1</accession>
<evidence type="ECO:0000256" key="1">
    <source>
        <dbReference type="SAM" id="Phobius"/>
    </source>
</evidence>
<keyword evidence="1" id="KW-0472">Membrane</keyword>
<name>A0A1G9YDM1_ALLAB</name>
<protein>
    <recommendedName>
        <fullName evidence="4">DUF3592 domain-containing protein</fullName>
    </recommendedName>
</protein>
<dbReference type="AlphaFoldDB" id="A0A1G9YDM1"/>
<dbReference type="eggNOG" id="ENOG503498A">
    <property type="taxonomic scope" value="Bacteria"/>
</dbReference>
<gene>
    <name evidence="2" type="ORF">SAMN04489726_4759</name>
</gene>
<sequence>MNTNPSPFRVRAFRHGLVTTVLVLLVCGAIATVSLLSYNSAQSRMTSLSARAVGEITAVRDYVVDVRWTLPNGTQVTAPVELAVTPPPAGMRAEVAYEPGNPQHAAIPGAALLAELDRAASGLSFSAVIAFAVLAMLLGLTITRARLTRRPTRKVVVRRVRVQKGLIARSWLETESGPQRWIPVYYDPALVGMPAPVEVSVHGDPRTDRLLAVDYQGTVLYSSGATARTEPQGRRTDNPVRPDEDIAERTAASSSALRQFRADAALIMPAPLVGLFWAYLDAGGFPVWLGATLITAAIALWWAAVRGSDPS</sequence>
<dbReference type="Proteomes" id="UP000183376">
    <property type="component" value="Chromosome I"/>
</dbReference>
<evidence type="ECO:0000313" key="3">
    <source>
        <dbReference type="Proteomes" id="UP000183376"/>
    </source>
</evidence>